<keyword evidence="1" id="KW-0472">Membrane</keyword>
<feature type="transmembrane region" description="Helical" evidence="1">
    <location>
        <begin position="29"/>
        <end position="49"/>
    </location>
</feature>
<keyword evidence="1" id="KW-0812">Transmembrane</keyword>
<proteinExistence type="predicted"/>
<comment type="caution">
    <text evidence="2">The sequence shown here is derived from an EMBL/GenBank/DDBJ whole genome shotgun (WGS) entry which is preliminary data.</text>
</comment>
<organism evidence="2 3">
    <name type="scientific">Purpureocillium lavendulum</name>
    <dbReference type="NCBI Taxonomy" id="1247861"/>
    <lineage>
        <taxon>Eukaryota</taxon>
        <taxon>Fungi</taxon>
        <taxon>Dikarya</taxon>
        <taxon>Ascomycota</taxon>
        <taxon>Pezizomycotina</taxon>
        <taxon>Sordariomycetes</taxon>
        <taxon>Hypocreomycetidae</taxon>
        <taxon>Hypocreales</taxon>
        <taxon>Ophiocordycipitaceae</taxon>
        <taxon>Purpureocillium</taxon>
    </lineage>
</organism>
<dbReference type="Proteomes" id="UP001163105">
    <property type="component" value="Unassembled WGS sequence"/>
</dbReference>
<sequence>MWDKLHVSELQCHGSVDDALYAKNWADDASATILAASNSLEMFLIYFGMVRVQRNRIWSYSTLMI</sequence>
<evidence type="ECO:0000256" key="1">
    <source>
        <dbReference type="SAM" id="Phobius"/>
    </source>
</evidence>
<keyword evidence="3" id="KW-1185">Reference proteome</keyword>
<accession>A0AB34FFT8</accession>
<dbReference type="AlphaFoldDB" id="A0AB34FFT8"/>
<evidence type="ECO:0000313" key="2">
    <source>
        <dbReference type="EMBL" id="KAJ6437526.1"/>
    </source>
</evidence>
<keyword evidence="1" id="KW-1133">Transmembrane helix</keyword>
<dbReference type="EMBL" id="JAQHRD010000012">
    <property type="protein sequence ID" value="KAJ6437526.1"/>
    <property type="molecule type" value="Genomic_DNA"/>
</dbReference>
<reference evidence="2" key="1">
    <citation type="submission" date="2023-01" db="EMBL/GenBank/DDBJ databases">
        <title>The growth and conidiation of Purpureocillium lavendulum are regulated by nitrogen source and histone H3K14 acetylation.</title>
        <authorList>
            <person name="Tang P."/>
            <person name="Han J."/>
            <person name="Zhang C."/>
            <person name="Tang P."/>
            <person name="Qi F."/>
            <person name="Zhang K."/>
            <person name="Liang L."/>
        </authorList>
    </citation>
    <scope>NUCLEOTIDE SEQUENCE</scope>
    <source>
        <strain evidence="2">YMF1.00683</strain>
    </source>
</reference>
<gene>
    <name evidence="2" type="ORF">O9K51_10086</name>
</gene>
<protein>
    <submittedName>
        <fullName evidence="2">Uncharacterized protein</fullName>
    </submittedName>
</protein>
<evidence type="ECO:0000313" key="3">
    <source>
        <dbReference type="Proteomes" id="UP001163105"/>
    </source>
</evidence>
<name>A0AB34FFT8_9HYPO</name>